<dbReference type="GO" id="GO:0016020">
    <property type="term" value="C:membrane"/>
    <property type="evidence" value="ECO:0007669"/>
    <property type="project" value="UniProtKB-SubCell"/>
</dbReference>
<keyword evidence="4" id="KW-1133">Transmembrane helix</keyword>
<keyword evidence="5" id="KW-0472">Membrane</keyword>
<feature type="non-terminal residue" evidence="6">
    <location>
        <position position="149"/>
    </location>
</feature>
<dbReference type="Pfam" id="PF03348">
    <property type="entry name" value="Serinc"/>
    <property type="match status" value="1"/>
</dbReference>
<sequence>MAFTFMYKYYTTPIACHFNKALLWINLGLCGLMSLHCCHTVREAEYSDDENTFAHLSSMFSSDITLVHLCKHSPPLKQHCTLIKQPRSGLLQASIISCYVMYLTFSALSSRPPEKVRSVILNFHLLVPFSDALIQGFSTCHFNTSRLAR</sequence>
<evidence type="ECO:0000256" key="1">
    <source>
        <dbReference type="ARBA" id="ARBA00004141"/>
    </source>
</evidence>
<protein>
    <submittedName>
        <fullName evidence="6">Uncharacterized protein</fullName>
    </submittedName>
</protein>
<proteinExistence type="inferred from homology"/>
<dbReference type="PANTHER" id="PTHR10383">
    <property type="entry name" value="SERINE INCORPORATOR"/>
    <property type="match status" value="1"/>
</dbReference>
<evidence type="ECO:0000313" key="6">
    <source>
        <dbReference type="EMBL" id="TNM90656.1"/>
    </source>
</evidence>
<gene>
    <name evidence="6" type="ORF">fugu_002945</name>
</gene>
<comment type="caution">
    <text evidence="6">The sequence shown here is derived from an EMBL/GenBank/DDBJ whole genome shotgun (WGS) entry which is preliminary data.</text>
</comment>
<dbReference type="EMBL" id="SWLE01000016">
    <property type="protein sequence ID" value="TNM90656.1"/>
    <property type="molecule type" value="Genomic_DNA"/>
</dbReference>
<dbReference type="Proteomes" id="UP000516260">
    <property type="component" value="Chromosome 3"/>
</dbReference>
<dbReference type="AlphaFoldDB" id="A0A4Z2BGI0"/>
<evidence type="ECO:0000256" key="3">
    <source>
        <dbReference type="ARBA" id="ARBA00022692"/>
    </source>
</evidence>
<name>A0A4Z2BGI0_9TELE</name>
<dbReference type="InterPro" id="IPR005016">
    <property type="entry name" value="TDE1/TMS"/>
</dbReference>
<keyword evidence="3" id="KW-0812">Transmembrane</keyword>
<evidence type="ECO:0000256" key="4">
    <source>
        <dbReference type="ARBA" id="ARBA00022989"/>
    </source>
</evidence>
<keyword evidence="7" id="KW-1185">Reference proteome</keyword>
<evidence type="ECO:0000313" key="7">
    <source>
        <dbReference type="Proteomes" id="UP000516260"/>
    </source>
</evidence>
<evidence type="ECO:0000256" key="2">
    <source>
        <dbReference type="ARBA" id="ARBA00006665"/>
    </source>
</evidence>
<accession>A0A4Z2BGI0</accession>
<organism evidence="6 7">
    <name type="scientific">Takifugu bimaculatus</name>
    <dbReference type="NCBI Taxonomy" id="433685"/>
    <lineage>
        <taxon>Eukaryota</taxon>
        <taxon>Metazoa</taxon>
        <taxon>Chordata</taxon>
        <taxon>Craniata</taxon>
        <taxon>Vertebrata</taxon>
        <taxon>Euteleostomi</taxon>
        <taxon>Actinopterygii</taxon>
        <taxon>Neopterygii</taxon>
        <taxon>Teleostei</taxon>
        <taxon>Neoteleostei</taxon>
        <taxon>Acanthomorphata</taxon>
        <taxon>Eupercaria</taxon>
        <taxon>Tetraodontiformes</taxon>
        <taxon>Tetradontoidea</taxon>
        <taxon>Tetraodontidae</taxon>
        <taxon>Takifugu</taxon>
    </lineage>
</organism>
<reference evidence="6 7" key="1">
    <citation type="submission" date="2019-04" db="EMBL/GenBank/DDBJ databases">
        <title>The sequence and de novo assembly of Takifugu bimaculatus genome using PacBio and Hi-C technologies.</title>
        <authorList>
            <person name="Xu P."/>
            <person name="Liu B."/>
            <person name="Zhou Z."/>
        </authorList>
    </citation>
    <scope>NUCLEOTIDE SEQUENCE [LARGE SCALE GENOMIC DNA]</scope>
    <source>
        <strain evidence="6">TB-2018</strain>
        <tissue evidence="6">Muscle</tissue>
    </source>
</reference>
<comment type="similarity">
    <text evidence="2">Belongs to the TDE1 family.</text>
</comment>
<comment type="subcellular location">
    <subcellularLocation>
        <location evidence="1">Membrane</location>
        <topology evidence="1">Multi-pass membrane protein</topology>
    </subcellularLocation>
</comment>
<evidence type="ECO:0000256" key="5">
    <source>
        <dbReference type="ARBA" id="ARBA00023136"/>
    </source>
</evidence>
<dbReference type="PANTHER" id="PTHR10383:SF5">
    <property type="entry name" value="SERINE INCORPORATOR 4"/>
    <property type="match status" value="1"/>
</dbReference>